<feature type="transmembrane region" description="Helical" evidence="1">
    <location>
        <begin position="152"/>
        <end position="169"/>
    </location>
</feature>
<gene>
    <name evidence="2" type="ORF">FHR96_000906</name>
</gene>
<feature type="transmembrane region" description="Helical" evidence="1">
    <location>
        <begin position="95"/>
        <end position="112"/>
    </location>
</feature>
<feature type="transmembrane region" description="Helical" evidence="1">
    <location>
        <begin position="7"/>
        <end position="25"/>
    </location>
</feature>
<evidence type="ECO:0000313" key="2">
    <source>
        <dbReference type="EMBL" id="MBB3140054.1"/>
    </source>
</evidence>
<feature type="transmembrane region" description="Helical" evidence="1">
    <location>
        <begin position="341"/>
        <end position="363"/>
    </location>
</feature>
<dbReference type="Proteomes" id="UP000525987">
    <property type="component" value="Unassembled WGS sequence"/>
</dbReference>
<feature type="transmembrane region" description="Helical" evidence="1">
    <location>
        <begin position="119"/>
        <end position="140"/>
    </location>
</feature>
<reference evidence="2 3" key="1">
    <citation type="submission" date="2020-08" db="EMBL/GenBank/DDBJ databases">
        <title>Genomic Encyclopedia of Type Strains, Phase III (KMG-III): the genomes of soil and plant-associated and newly described type strains.</title>
        <authorList>
            <person name="Whitman W."/>
        </authorList>
    </citation>
    <scope>NUCLEOTIDE SEQUENCE [LARGE SCALE GENOMIC DNA]</scope>
    <source>
        <strain evidence="2 3">CECT 5995</strain>
    </source>
</reference>
<comment type="caution">
    <text evidence="2">The sequence shown here is derived from an EMBL/GenBank/DDBJ whole genome shotgun (WGS) entry which is preliminary data.</text>
</comment>
<sequence length="382" mass="41789">MLKGDGMIVLILFVLVVAGALSPVYMFPSGNPQPTDYVFMMLVGIVYFHSIATARGLPLFKLPLSWAGLVVWIIFHCAAYSLVLQSSDFSRTIMFWTYNAAVGSCVIYLIGCGEQCKRYIEYSICLGLVVSGVGVVVSLGDGGRTTGFFNNPNQLAFFSLLGISSLLVLGRMSVSLKPMTVLAVLSGIAGIFSSASLAAISGFCLVVVGYLAANFQPKKMFRVLAVVFVLAAVSFIADDKAIMDIYDNVHNRTQVVDGKFGSISEERNYDRILAFPEYTILGAGEGHLERFYPHDKLEIHSSFGTLLFSYGIPGITLFVVLLYSVLKNAPLPVWIVTAGPLVYSLTHMGLRTTMFWFFIAIIWSEYKGSKDSKVAARLLRGF</sequence>
<keyword evidence="3" id="KW-1185">Reference proteome</keyword>
<dbReference type="RefSeq" id="WP_183386479.1">
    <property type="nucleotide sequence ID" value="NZ_JACHXM010000003.1"/>
</dbReference>
<keyword evidence="1" id="KW-0472">Membrane</keyword>
<feature type="transmembrane region" description="Helical" evidence="1">
    <location>
        <begin position="181"/>
        <end position="213"/>
    </location>
</feature>
<organism evidence="2 3">
    <name type="scientific">Halomonas organivorans</name>
    <dbReference type="NCBI Taxonomy" id="257772"/>
    <lineage>
        <taxon>Bacteria</taxon>
        <taxon>Pseudomonadati</taxon>
        <taxon>Pseudomonadota</taxon>
        <taxon>Gammaproteobacteria</taxon>
        <taxon>Oceanospirillales</taxon>
        <taxon>Halomonadaceae</taxon>
        <taxon>Halomonas</taxon>
    </lineage>
</organism>
<feature type="transmembrane region" description="Helical" evidence="1">
    <location>
        <begin position="64"/>
        <end position="83"/>
    </location>
</feature>
<dbReference type="EMBL" id="JACHXM010000003">
    <property type="protein sequence ID" value="MBB3140054.1"/>
    <property type="molecule type" value="Genomic_DNA"/>
</dbReference>
<name>A0A7W5BVV9_9GAMM</name>
<feature type="transmembrane region" description="Helical" evidence="1">
    <location>
        <begin position="306"/>
        <end position="326"/>
    </location>
</feature>
<keyword evidence="1" id="KW-0812">Transmembrane</keyword>
<feature type="transmembrane region" description="Helical" evidence="1">
    <location>
        <begin position="219"/>
        <end position="237"/>
    </location>
</feature>
<proteinExistence type="predicted"/>
<accession>A0A7W5BVV9</accession>
<dbReference type="AlphaFoldDB" id="A0A7W5BVV9"/>
<evidence type="ECO:0000256" key="1">
    <source>
        <dbReference type="SAM" id="Phobius"/>
    </source>
</evidence>
<evidence type="ECO:0000313" key="3">
    <source>
        <dbReference type="Proteomes" id="UP000525987"/>
    </source>
</evidence>
<keyword evidence="1" id="KW-1133">Transmembrane helix</keyword>
<feature type="transmembrane region" description="Helical" evidence="1">
    <location>
        <begin position="37"/>
        <end position="57"/>
    </location>
</feature>
<protein>
    <recommendedName>
        <fullName evidence="4">O-antigen ligase domain-containing protein</fullName>
    </recommendedName>
</protein>
<evidence type="ECO:0008006" key="4">
    <source>
        <dbReference type="Google" id="ProtNLM"/>
    </source>
</evidence>